<dbReference type="RefSeq" id="WP_139448472.1">
    <property type="nucleotide sequence ID" value="NZ_SMDR01000002.1"/>
</dbReference>
<dbReference type="AlphaFoldDB" id="A0A5C4RRE7"/>
<evidence type="ECO:0000313" key="2">
    <source>
        <dbReference type="EMBL" id="TNJ33750.1"/>
    </source>
</evidence>
<keyword evidence="1" id="KW-0472">Membrane</keyword>
<dbReference type="Proteomes" id="UP000305760">
    <property type="component" value="Unassembled WGS sequence"/>
</dbReference>
<evidence type="ECO:0000313" key="3">
    <source>
        <dbReference type="Proteomes" id="UP000305760"/>
    </source>
</evidence>
<reference evidence="2 3" key="1">
    <citation type="submission" date="2019-03" db="EMBL/GenBank/DDBJ databases">
        <title>Arenimonas daejeonensis sp. nov., isolated from compost.</title>
        <authorList>
            <person name="Jeon C.O."/>
        </authorList>
    </citation>
    <scope>NUCLEOTIDE SEQUENCE [LARGE SCALE GENOMIC DNA]</scope>
    <source>
        <strain evidence="2 3">R29</strain>
    </source>
</reference>
<keyword evidence="3" id="KW-1185">Reference proteome</keyword>
<protein>
    <submittedName>
        <fullName evidence="2">Uncharacterized protein</fullName>
    </submittedName>
</protein>
<organism evidence="2 3">
    <name type="scientific">Arenimonas terrae</name>
    <dbReference type="NCBI Taxonomy" id="2546226"/>
    <lineage>
        <taxon>Bacteria</taxon>
        <taxon>Pseudomonadati</taxon>
        <taxon>Pseudomonadota</taxon>
        <taxon>Gammaproteobacteria</taxon>
        <taxon>Lysobacterales</taxon>
        <taxon>Lysobacteraceae</taxon>
        <taxon>Arenimonas</taxon>
    </lineage>
</organism>
<proteinExistence type="predicted"/>
<gene>
    <name evidence="2" type="ORF">E1B00_10460</name>
</gene>
<keyword evidence="1" id="KW-1133">Transmembrane helix</keyword>
<feature type="transmembrane region" description="Helical" evidence="1">
    <location>
        <begin position="20"/>
        <end position="51"/>
    </location>
</feature>
<evidence type="ECO:0000256" key="1">
    <source>
        <dbReference type="SAM" id="Phobius"/>
    </source>
</evidence>
<keyword evidence="1" id="KW-0812">Transmembrane</keyword>
<dbReference type="EMBL" id="SMDR01000002">
    <property type="protein sequence ID" value="TNJ33750.1"/>
    <property type="molecule type" value="Genomic_DNA"/>
</dbReference>
<accession>A0A5C4RRE7</accession>
<sequence>MPFRFQRLFSYCPSKPRSPLLRVLVGLLGLCLLVLLVVFGLVIGLGMLLFAAARRLLRPGRPAPRAQEGVIEGEYTLVDKTDARLGLR</sequence>
<comment type="caution">
    <text evidence="2">The sequence shown here is derived from an EMBL/GenBank/DDBJ whole genome shotgun (WGS) entry which is preliminary data.</text>
</comment>
<name>A0A5C4RRE7_9GAMM</name>